<dbReference type="Pfam" id="PF01522">
    <property type="entry name" value="Polysacc_deac_1"/>
    <property type="match status" value="1"/>
</dbReference>
<dbReference type="InterPro" id="IPR011330">
    <property type="entry name" value="Glyco_hydro/deAcase_b/a-brl"/>
</dbReference>
<dbReference type="InterPro" id="IPR002509">
    <property type="entry name" value="NODB_dom"/>
</dbReference>
<organism evidence="4 5">
    <name type="scientific">Halosimplex carlsbadense 2-9-1</name>
    <dbReference type="NCBI Taxonomy" id="797114"/>
    <lineage>
        <taxon>Archaea</taxon>
        <taxon>Methanobacteriati</taxon>
        <taxon>Methanobacteriota</taxon>
        <taxon>Stenosarchaea group</taxon>
        <taxon>Halobacteria</taxon>
        <taxon>Halobacteriales</taxon>
        <taxon>Haloarculaceae</taxon>
        <taxon>Halosimplex</taxon>
    </lineage>
</organism>
<evidence type="ECO:0000259" key="3">
    <source>
        <dbReference type="PROSITE" id="PS51677"/>
    </source>
</evidence>
<name>M0CHZ1_9EURY</name>
<dbReference type="CDD" id="cd10917">
    <property type="entry name" value="CE4_NodB_like_6s_7s"/>
    <property type="match status" value="1"/>
</dbReference>
<feature type="domain" description="NodB homology" evidence="3">
    <location>
        <begin position="2"/>
        <end position="209"/>
    </location>
</feature>
<dbReference type="RefSeq" id="WP_006885089.1">
    <property type="nucleotide sequence ID" value="NZ_AOIU01000036.1"/>
</dbReference>
<evidence type="ECO:0000313" key="4">
    <source>
        <dbReference type="EMBL" id="ELZ22253.1"/>
    </source>
</evidence>
<dbReference type="GO" id="GO:0046872">
    <property type="term" value="F:metal ion binding"/>
    <property type="evidence" value="ECO:0007669"/>
    <property type="project" value="UniProtKB-KW"/>
</dbReference>
<gene>
    <name evidence="4" type="ORF">C475_17113</name>
</gene>
<dbReference type="GO" id="GO:0016810">
    <property type="term" value="F:hydrolase activity, acting on carbon-nitrogen (but not peptide) bonds"/>
    <property type="evidence" value="ECO:0007669"/>
    <property type="project" value="InterPro"/>
</dbReference>
<dbReference type="STRING" id="797114.C475_17113"/>
<accession>M0CHZ1</accession>
<dbReference type="Proteomes" id="UP000011626">
    <property type="component" value="Unassembled WGS sequence"/>
</dbReference>
<keyword evidence="1" id="KW-0479">Metal-binding</keyword>
<dbReference type="InterPro" id="IPR050248">
    <property type="entry name" value="Polysacc_deacetylase_ArnD"/>
</dbReference>
<dbReference type="PANTHER" id="PTHR10587:SF133">
    <property type="entry name" value="CHITIN DEACETYLASE 1-RELATED"/>
    <property type="match status" value="1"/>
</dbReference>
<dbReference type="GO" id="GO:0005975">
    <property type="term" value="P:carbohydrate metabolic process"/>
    <property type="evidence" value="ECO:0007669"/>
    <property type="project" value="InterPro"/>
</dbReference>
<dbReference type="OrthoDB" id="198254at2157"/>
<dbReference type="eggNOG" id="ENOG502N5VH">
    <property type="taxonomic scope" value="Archaea"/>
</dbReference>
<dbReference type="SUPFAM" id="SSF88713">
    <property type="entry name" value="Glycoside hydrolase/deacetylase"/>
    <property type="match status" value="1"/>
</dbReference>
<reference evidence="4 5" key="1">
    <citation type="journal article" date="2014" name="PLoS Genet.">
        <title>Phylogenetically driven sequencing of extremely halophilic archaea reveals strategies for static and dynamic osmo-response.</title>
        <authorList>
            <person name="Becker E.A."/>
            <person name="Seitzer P.M."/>
            <person name="Tritt A."/>
            <person name="Larsen D."/>
            <person name="Krusor M."/>
            <person name="Yao A.I."/>
            <person name="Wu D."/>
            <person name="Madern D."/>
            <person name="Eisen J.A."/>
            <person name="Darling A.E."/>
            <person name="Facciotti M.T."/>
        </authorList>
    </citation>
    <scope>NUCLEOTIDE SEQUENCE [LARGE SCALE GENOMIC DNA]</scope>
    <source>
        <strain evidence="4 5">2-9-1</strain>
    </source>
</reference>
<dbReference type="GO" id="GO:0016020">
    <property type="term" value="C:membrane"/>
    <property type="evidence" value="ECO:0007669"/>
    <property type="project" value="TreeGrafter"/>
</dbReference>
<keyword evidence="5" id="KW-1185">Reference proteome</keyword>
<dbReference type="AlphaFoldDB" id="M0CHZ1"/>
<dbReference type="Gene3D" id="3.20.20.370">
    <property type="entry name" value="Glycoside hydrolase/deacetylase"/>
    <property type="match status" value="1"/>
</dbReference>
<sequence length="217" mass="24084">MTTAYLTVDDAPSATLPEKLAVLDDYGVTALFLCEGRRLADHADHARQAVEAGHLLGNHAYDHNHASDIAVEEFADEVDRTEAAIDEVYADAGVERPTKVFRFPFGDKGGDRAAKFQTVLAERGFRPPNAELIDYDFWAEQAGDRDWFWTVDVEDYNVDTKAGLAENVAEADRLDGDSNDILLFHDGGNAPEQFEHYLHLLDERGVTFGDPLELADD</sequence>
<comment type="caution">
    <text evidence="4">The sequence shown here is derived from an EMBL/GenBank/DDBJ whole genome shotgun (WGS) entry which is preliminary data.</text>
</comment>
<keyword evidence="2" id="KW-0378">Hydrolase</keyword>
<dbReference type="EMBL" id="AOIU01000036">
    <property type="protein sequence ID" value="ELZ22253.1"/>
    <property type="molecule type" value="Genomic_DNA"/>
</dbReference>
<evidence type="ECO:0000256" key="2">
    <source>
        <dbReference type="ARBA" id="ARBA00022801"/>
    </source>
</evidence>
<proteinExistence type="predicted"/>
<evidence type="ECO:0000256" key="1">
    <source>
        <dbReference type="ARBA" id="ARBA00022723"/>
    </source>
</evidence>
<dbReference type="PROSITE" id="PS51677">
    <property type="entry name" value="NODB"/>
    <property type="match status" value="1"/>
</dbReference>
<evidence type="ECO:0000313" key="5">
    <source>
        <dbReference type="Proteomes" id="UP000011626"/>
    </source>
</evidence>
<protein>
    <submittedName>
        <fullName evidence="4">Polysaccharide deacetylase</fullName>
    </submittedName>
</protein>
<dbReference type="PANTHER" id="PTHR10587">
    <property type="entry name" value="GLYCOSYL TRANSFERASE-RELATED"/>
    <property type="match status" value="1"/>
</dbReference>